<dbReference type="InterPro" id="IPR011006">
    <property type="entry name" value="CheY-like_superfamily"/>
</dbReference>
<dbReference type="InterPro" id="IPR007492">
    <property type="entry name" value="LytTR_DNA-bd_dom"/>
</dbReference>
<comment type="caution">
    <text evidence="4">The sequence shown here is derived from an EMBL/GenBank/DDBJ whole genome shotgun (WGS) entry which is preliminary data.</text>
</comment>
<dbReference type="PROSITE" id="PS50110">
    <property type="entry name" value="RESPONSE_REGULATORY"/>
    <property type="match status" value="1"/>
</dbReference>
<organism evidence="4 5">
    <name type="scientific">Paracidobacterium acidisoli</name>
    <dbReference type="NCBI Taxonomy" id="2303751"/>
    <lineage>
        <taxon>Bacteria</taxon>
        <taxon>Pseudomonadati</taxon>
        <taxon>Acidobacteriota</taxon>
        <taxon>Terriglobia</taxon>
        <taxon>Terriglobales</taxon>
        <taxon>Acidobacteriaceae</taxon>
        <taxon>Paracidobacterium</taxon>
    </lineage>
</organism>
<dbReference type="OrthoDB" id="9809318at2"/>
<dbReference type="Gene3D" id="3.40.50.2300">
    <property type="match status" value="1"/>
</dbReference>
<dbReference type="InterPro" id="IPR001789">
    <property type="entry name" value="Sig_transdc_resp-reg_receiver"/>
</dbReference>
<reference evidence="4 5" key="1">
    <citation type="submission" date="2018-08" db="EMBL/GenBank/DDBJ databases">
        <title>Acidipila sp. 4G-K13, an acidobacterium isolated from forest soil.</title>
        <authorList>
            <person name="Gao Z.-H."/>
            <person name="Qiu L.-H."/>
        </authorList>
    </citation>
    <scope>NUCLEOTIDE SEQUENCE [LARGE SCALE GENOMIC DNA]</scope>
    <source>
        <strain evidence="4 5">4G-K13</strain>
    </source>
</reference>
<dbReference type="GO" id="GO:0003677">
    <property type="term" value="F:DNA binding"/>
    <property type="evidence" value="ECO:0007669"/>
    <property type="project" value="UniProtKB-KW"/>
</dbReference>
<evidence type="ECO:0000259" key="3">
    <source>
        <dbReference type="PROSITE" id="PS50930"/>
    </source>
</evidence>
<keyword evidence="5" id="KW-1185">Reference proteome</keyword>
<feature type="modified residue" description="4-aspartylphosphate" evidence="1">
    <location>
        <position position="55"/>
    </location>
</feature>
<dbReference type="PANTHER" id="PTHR37299:SF1">
    <property type="entry name" value="STAGE 0 SPORULATION PROTEIN A HOMOLOG"/>
    <property type="match status" value="1"/>
</dbReference>
<evidence type="ECO:0000256" key="1">
    <source>
        <dbReference type="PROSITE-ProRule" id="PRU00169"/>
    </source>
</evidence>
<sequence>MKLKTLIADDEPLARERLRFLLAGSEEIELAGECRNGREVVAALRESRIDLLFLDIQMPGRDGFDVFEQIGAANMPVTVFVTAHNQYAVQAFEVHALDYLTKPVEPERLQSALLRVREQIASRNALLTQERLRSVLAGLEKSSDAPKEYPRRLLVPNGAKESFISVSEIEWIEAADYYSCLHVGARSLMLRETIRQLACTLDPKKFVRIHRSTIVNVDQVREIFREGRSEGSVVLLNGQRLKMSKTGWQNLLAVSRA</sequence>
<dbReference type="SUPFAM" id="SSF52172">
    <property type="entry name" value="CheY-like"/>
    <property type="match status" value="1"/>
</dbReference>
<dbReference type="RefSeq" id="WP_117301659.1">
    <property type="nucleotide sequence ID" value="NZ_QVQT02000005.1"/>
</dbReference>
<protein>
    <submittedName>
        <fullName evidence="4">DNA-binding response regulator</fullName>
    </submittedName>
</protein>
<accession>A0A372IM59</accession>
<gene>
    <name evidence="4" type="ORF">D0Y96_15505</name>
</gene>
<proteinExistence type="predicted"/>
<dbReference type="SMART" id="SM00850">
    <property type="entry name" value="LytTR"/>
    <property type="match status" value="1"/>
</dbReference>
<dbReference type="PROSITE" id="PS50930">
    <property type="entry name" value="HTH_LYTTR"/>
    <property type="match status" value="1"/>
</dbReference>
<name>A0A372IM59_9BACT</name>
<dbReference type="AlphaFoldDB" id="A0A372IM59"/>
<dbReference type="Proteomes" id="UP000264702">
    <property type="component" value="Unassembled WGS sequence"/>
</dbReference>
<dbReference type="PANTHER" id="PTHR37299">
    <property type="entry name" value="TRANSCRIPTIONAL REGULATOR-RELATED"/>
    <property type="match status" value="1"/>
</dbReference>
<dbReference type="SMART" id="SM00448">
    <property type="entry name" value="REC"/>
    <property type="match status" value="1"/>
</dbReference>
<evidence type="ECO:0000313" key="5">
    <source>
        <dbReference type="Proteomes" id="UP000264702"/>
    </source>
</evidence>
<dbReference type="InterPro" id="IPR046947">
    <property type="entry name" value="LytR-like"/>
</dbReference>
<evidence type="ECO:0000313" key="4">
    <source>
        <dbReference type="EMBL" id="RFU15839.1"/>
    </source>
</evidence>
<dbReference type="Pfam" id="PF04397">
    <property type="entry name" value="LytTR"/>
    <property type="match status" value="1"/>
</dbReference>
<feature type="domain" description="HTH LytTR-type" evidence="3">
    <location>
        <begin position="164"/>
        <end position="257"/>
    </location>
</feature>
<keyword evidence="4" id="KW-0238">DNA-binding</keyword>
<dbReference type="Pfam" id="PF00072">
    <property type="entry name" value="Response_reg"/>
    <property type="match status" value="1"/>
</dbReference>
<feature type="domain" description="Response regulatory" evidence="2">
    <location>
        <begin position="4"/>
        <end position="117"/>
    </location>
</feature>
<dbReference type="EMBL" id="QVQT01000005">
    <property type="protein sequence ID" value="RFU15839.1"/>
    <property type="molecule type" value="Genomic_DNA"/>
</dbReference>
<dbReference type="Gene3D" id="2.40.50.1020">
    <property type="entry name" value="LytTr DNA-binding domain"/>
    <property type="match status" value="1"/>
</dbReference>
<evidence type="ECO:0000259" key="2">
    <source>
        <dbReference type="PROSITE" id="PS50110"/>
    </source>
</evidence>
<dbReference type="GO" id="GO:0000156">
    <property type="term" value="F:phosphorelay response regulator activity"/>
    <property type="evidence" value="ECO:0007669"/>
    <property type="project" value="InterPro"/>
</dbReference>
<keyword evidence="1" id="KW-0597">Phosphoprotein</keyword>